<dbReference type="Pfam" id="PF01098">
    <property type="entry name" value="FTSW_RODA_SPOVE"/>
    <property type="match status" value="1"/>
</dbReference>
<proteinExistence type="predicted"/>
<evidence type="ECO:0000256" key="5">
    <source>
        <dbReference type="ARBA" id="ARBA00023136"/>
    </source>
</evidence>
<feature type="transmembrane region" description="Helical" evidence="6">
    <location>
        <begin position="75"/>
        <end position="92"/>
    </location>
</feature>
<feature type="transmembrane region" description="Helical" evidence="6">
    <location>
        <begin position="275"/>
        <end position="301"/>
    </location>
</feature>
<dbReference type="PANTHER" id="PTHR30474">
    <property type="entry name" value="CELL CYCLE PROTEIN"/>
    <property type="match status" value="1"/>
</dbReference>
<comment type="subcellular location">
    <subcellularLocation>
        <location evidence="1">Membrane</location>
        <topology evidence="1">Multi-pass membrane protein</topology>
    </subcellularLocation>
</comment>
<evidence type="ECO:0000256" key="6">
    <source>
        <dbReference type="SAM" id="Phobius"/>
    </source>
</evidence>
<organism evidence="7 8">
    <name type="scientific">Cytobacillus purgationiresistens</name>
    <dbReference type="NCBI Taxonomy" id="863449"/>
    <lineage>
        <taxon>Bacteria</taxon>
        <taxon>Bacillati</taxon>
        <taxon>Bacillota</taxon>
        <taxon>Bacilli</taxon>
        <taxon>Bacillales</taxon>
        <taxon>Bacillaceae</taxon>
        <taxon>Cytobacillus</taxon>
    </lineage>
</organism>
<keyword evidence="3" id="KW-0133">Cell shape</keyword>
<evidence type="ECO:0000313" key="8">
    <source>
        <dbReference type="Proteomes" id="UP001238088"/>
    </source>
</evidence>
<name>A0ABU0AD74_9BACI</name>
<evidence type="ECO:0000256" key="4">
    <source>
        <dbReference type="ARBA" id="ARBA00022989"/>
    </source>
</evidence>
<feature type="transmembrane region" description="Helical" evidence="6">
    <location>
        <begin position="112"/>
        <end position="127"/>
    </location>
</feature>
<comment type="caution">
    <text evidence="7">The sequence shown here is derived from an EMBL/GenBank/DDBJ whole genome shotgun (WGS) entry which is preliminary data.</text>
</comment>
<accession>A0ABU0AD74</accession>
<evidence type="ECO:0000256" key="1">
    <source>
        <dbReference type="ARBA" id="ARBA00004141"/>
    </source>
</evidence>
<dbReference type="PANTHER" id="PTHR30474:SF1">
    <property type="entry name" value="PEPTIDOGLYCAN GLYCOSYLTRANSFERASE MRDB"/>
    <property type="match status" value="1"/>
</dbReference>
<dbReference type="Proteomes" id="UP001238088">
    <property type="component" value="Unassembled WGS sequence"/>
</dbReference>
<feature type="transmembrane region" description="Helical" evidence="6">
    <location>
        <begin position="313"/>
        <end position="331"/>
    </location>
</feature>
<feature type="transmembrane region" description="Helical" evidence="6">
    <location>
        <begin position="185"/>
        <end position="203"/>
    </location>
</feature>
<feature type="transmembrane region" description="Helical" evidence="6">
    <location>
        <begin position="139"/>
        <end position="156"/>
    </location>
</feature>
<feature type="transmembrane region" description="Helical" evidence="6">
    <location>
        <begin position="12"/>
        <end position="35"/>
    </location>
</feature>
<evidence type="ECO:0000256" key="2">
    <source>
        <dbReference type="ARBA" id="ARBA00022692"/>
    </source>
</evidence>
<dbReference type="InterPro" id="IPR001182">
    <property type="entry name" value="FtsW/RodA"/>
</dbReference>
<dbReference type="EMBL" id="JAUSUB010000001">
    <property type="protein sequence ID" value="MDQ0268383.1"/>
    <property type="molecule type" value="Genomic_DNA"/>
</dbReference>
<gene>
    <name evidence="7" type="ORF">J2S17_000252</name>
</gene>
<feature type="transmembrane region" description="Helical" evidence="6">
    <location>
        <begin position="47"/>
        <end position="63"/>
    </location>
</feature>
<keyword evidence="4 6" id="KW-1133">Transmembrane helix</keyword>
<protein>
    <submittedName>
        <fullName evidence="7">Rod shape-determining protein RodA</fullName>
    </submittedName>
</protein>
<keyword evidence="5 6" id="KW-0472">Membrane</keyword>
<evidence type="ECO:0000313" key="7">
    <source>
        <dbReference type="EMBL" id="MDQ0268383.1"/>
    </source>
</evidence>
<evidence type="ECO:0000256" key="3">
    <source>
        <dbReference type="ARBA" id="ARBA00022960"/>
    </source>
</evidence>
<feature type="transmembrane region" description="Helical" evidence="6">
    <location>
        <begin position="351"/>
        <end position="373"/>
    </location>
</feature>
<dbReference type="NCBIfam" id="TIGR02210">
    <property type="entry name" value="rodA_shape"/>
    <property type="match status" value="1"/>
</dbReference>
<keyword evidence="8" id="KW-1185">Reference proteome</keyword>
<feature type="transmembrane region" description="Helical" evidence="6">
    <location>
        <begin position="162"/>
        <end position="178"/>
    </location>
</feature>
<reference evidence="7 8" key="1">
    <citation type="submission" date="2023-07" db="EMBL/GenBank/DDBJ databases">
        <title>Genomic Encyclopedia of Type Strains, Phase IV (KMG-IV): sequencing the most valuable type-strain genomes for metagenomic binning, comparative biology and taxonomic classification.</title>
        <authorList>
            <person name="Goeker M."/>
        </authorList>
    </citation>
    <scope>NUCLEOTIDE SEQUENCE [LARGE SCALE GENOMIC DNA]</scope>
    <source>
        <strain evidence="7 8">DSM 23494</strain>
    </source>
</reference>
<dbReference type="RefSeq" id="WP_307471089.1">
    <property type="nucleotide sequence ID" value="NZ_JAUSUB010000001.1"/>
</dbReference>
<dbReference type="InterPro" id="IPR011923">
    <property type="entry name" value="RodA/MrdB"/>
</dbReference>
<keyword evidence="2 6" id="KW-0812">Transmembrane</keyword>
<sequence>MKQNENNIDYPLLLVLFCLIIISLLAVYSGSGQYYSSDPFYYLKRQAIWYMIGIAVMAAVAYFDYELLERWATPLYIVGVILLLLVHFFGVYRNGAQRWLNIGIFEPQPSEFFKIFILLFLSVILYKKGKKRLSFIESIPITAKVGVFSIIPFYLILVQPDLGSALIIAAIAFTLIAVSGISYKMILLIVAGGTGLVGFLVFLHNQYFDLFIKIIKPHQLERIYGWLDPHGYASSFGYQLTRAMLGIGSGQMSGWGFTQGVQVQSGQIPEAHTDFIFAVIGEEFGFIGASVLITLYFLMIYRIVIIALHSHNLFGFYICTGAIGLISFQAFQNIAMTIGVMPITGITLPFISYGGSGLLTNMITLGLVLSVNLKSKRYMFSNNE</sequence>